<dbReference type="EMBL" id="JASVDS010000002">
    <property type="protein sequence ID" value="MDL5031784.1"/>
    <property type="molecule type" value="Genomic_DNA"/>
</dbReference>
<accession>A0ABT7LG14</accession>
<keyword evidence="2" id="KW-0645">Protease</keyword>
<dbReference type="InterPro" id="IPR047177">
    <property type="entry name" value="Pept_M20A"/>
</dbReference>
<dbReference type="Gene3D" id="1.10.150.900">
    <property type="match status" value="1"/>
</dbReference>
<evidence type="ECO:0000256" key="2">
    <source>
        <dbReference type="ARBA" id="ARBA00022670"/>
    </source>
</evidence>
<evidence type="ECO:0000259" key="7">
    <source>
        <dbReference type="Pfam" id="PF07687"/>
    </source>
</evidence>
<organism evidence="8 9">
    <name type="scientific">Roseateles subflavus</name>
    <dbReference type="NCBI Taxonomy" id="3053353"/>
    <lineage>
        <taxon>Bacteria</taxon>
        <taxon>Pseudomonadati</taxon>
        <taxon>Pseudomonadota</taxon>
        <taxon>Betaproteobacteria</taxon>
        <taxon>Burkholderiales</taxon>
        <taxon>Sphaerotilaceae</taxon>
        <taxon>Roseateles</taxon>
    </lineage>
</organism>
<reference evidence="8 9" key="1">
    <citation type="submission" date="2023-06" db="EMBL/GenBank/DDBJ databases">
        <title>Pelomonas sp. APW6 16S ribosomal RNA gene genome sequencing and assembly.</title>
        <authorList>
            <person name="Woo H."/>
        </authorList>
    </citation>
    <scope>NUCLEOTIDE SEQUENCE [LARGE SCALE GENOMIC DNA]</scope>
    <source>
        <strain evidence="8 9">APW6</strain>
    </source>
</reference>
<dbReference type="SUPFAM" id="SSF53187">
    <property type="entry name" value="Zn-dependent exopeptidases"/>
    <property type="match status" value="1"/>
</dbReference>
<evidence type="ECO:0000313" key="9">
    <source>
        <dbReference type="Proteomes" id="UP001238603"/>
    </source>
</evidence>
<feature type="chain" id="PRO_5046312932" evidence="6">
    <location>
        <begin position="24"/>
        <end position="465"/>
    </location>
</feature>
<evidence type="ECO:0000256" key="3">
    <source>
        <dbReference type="ARBA" id="ARBA00022723"/>
    </source>
</evidence>
<dbReference type="Proteomes" id="UP001238603">
    <property type="component" value="Unassembled WGS sequence"/>
</dbReference>
<sequence>MKHPLRLALGLIPALLLCGAVLAQQALTPAQAELRALYQELVEINTTDSVGSCTRAVEAMAVHLKSAGYTDADLQILAPPGKPQKGNLVLRLKGNGSKRPLLMVAHVDVVEARREDWTRDPFKLVEEDGYFYARGASDNKSNAAVYVANMMAFKRERWVPNRDLILALTCDEEVIPSNYNGVEFLLKHHRPLIDAELAFDEGGGGSLDSQGRPDFQGLKVAEKIYQTFEMVATDRGGHSSVPRRDNPIFDVAEGLSRLAAYPWPVTLTPATRAYYEGMARIAKGPEAADYQGVLKEPMDPGALARLQKIDYQRAMLSNTCGVTMINGGHAQNALPQRVVVTVNCRILPGQKVAEVQATLQKLMGDQVKVKPAHEAVEAPASPIRADLLAAFTEVNAELFPGVPVLITMSVATQDARFLNKAGIWTYGLSGSFRNSSGTHGLNERMRAAALYEGYAFVGKLVRRMQ</sequence>
<dbReference type="InterPro" id="IPR011650">
    <property type="entry name" value="Peptidase_M20_dimer"/>
</dbReference>
<dbReference type="InterPro" id="IPR036264">
    <property type="entry name" value="Bact_exopeptidase_dim_dom"/>
</dbReference>
<dbReference type="PANTHER" id="PTHR45962">
    <property type="entry name" value="N-FATTY-ACYL-AMINO ACID SYNTHASE/HYDROLASE PM20D1"/>
    <property type="match status" value="1"/>
</dbReference>
<dbReference type="Gene3D" id="3.40.630.10">
    <property type="entry name" value="Zn peptidases"/>
    <property type="match status" value="1"/>
</dbReference>
<dbReference type="Gene3D" id="3.30.70.360">
    <property type="match status" value="1"/>
</dbReference>
<dbReference type="SUPFAM" id="SSF55031">
    <property type="entry name" value="Bacterial exopeptidase dimerisation domain"/>
    <property type="match status" value="1"/>
</dbReference>
<evidence type="ECO:0000256" key="6">
    <source>
        <dbReference type="SAM" id="SignalP"/>
    </source>
</evidence>
<feature type="signal peptide" evidence="6">
    <location>
        <begin position="1"/>
        <end position="23"/>
    </location>
</feature>
<keyword evidence="9" id="KW-1185">Reference proteome</keyword>
<comment type="caution">
    <text evidence="8">The sequence shown here is derived from an EMBL/GenBank/DDBJ whole genome shotgun (WGS) entry which is preliminary data.</text>
</comment>
<keyword evidence="4" id="KW-0378">Hydrolase</keyword>
<dbReference type="RefSeq" id="WP_285981897.1">
    <property type="nucleotide sequence ID" value="NZ_JASVDS010000002.1"/>
</dbReference>
<dbReference type="PANTHER" id="PTHR45962:SF1">
    <property type="entry name" value="N-FATTY-ACYL-AMINO ACID SYNTHASE_HYDROLASE PM20D1"/>
    <property type="match status" value="1"/>
</dbReference>
<keyword evidence="3" id="KW-0479">Metal-binding</keyword>
<dbReference type="InterPro" id="IPR002933">
    <property type="entry name" value="Peptidase_M20"/>
</dbReference>
<proteinExistence type="inferred from homology"/>
<dbReference type="NCBIfam" id="NF006596">
    <property type="entry name" value="PRK09133.1"/>
    <property type="match status" value="1"/>
</dbReference>
<evidence type="ECO:0000256" key="1">
    <source>
        <dbReference type="ARBA" id="ARBA00006247"/>
    </source>
</evidence>
<evidence type="ECO:0000313" key="8">
    <source>
        <dbReference type="EMBL" id="MDL5031784.1"/>
    </source>
</evidence>
<protein>
    <submittedName>
        <fullName evidence="8">M20/M25/M40 family metallo-hydrolase</fullName>
    </submittedName>
</protein>
<dbReference type="InterPro" id="IPR001261">
    <property type="entry name" value="ArgE/DapE_CS"/>
</dbReference>
<keyword evidence="5" id="KW-0862">Zinc</keyword>
<dbReference type="Pfam" id="PF07687">
    <property type="entry name" value="M20_dimer"/>
    <property type="match status" value="1"/>
</dbReference>
<keyword evidence="6" id="KW-0732">Signal</keyword>
<gene>
    <name evidence="8" type="ORF">QRD43_07670</name>
</gene>
<dbReference type="PROSITE" id="PS00758">
    <property type="entry name" value="ARGE_DAPE_CPG2_1"/>
    <property type="match status" value="1"/>
</dbReference>
<name>A0ABT7LG14_9BURK</name>
<evidence type="ECO:0000256" key="5">
    <source>
        <dbReference type="ARBA" id="ARBA00022833"/>
    </source>
</evidence>
<comment type="similarity">
    <text evidence="1">Belongs to the peptidase M20A family.</text>
</comment>
<feature type="domain" description="Peptidase M20 dimerisation" evidence="7">
    <location>
        <begin position="223"/>
        <end position="366"/>
    </location>
</feature>
<evidence type="ECO:0000256" key="4">
    <source>
        <dbReference type="ARBA" id="ARBA00022801"/>
    </source>
</evidence>
<dbReference type="Pfam" id="PF01546">
    <property type="entry name" value="Peptidase_M20"/>
    <property type="match status" value="1"/>
</dbReference>